<dbReference type="AlphaFoldDB" id="S4REK3"/>
<protein>
    <recommendedName>
        <fullName evidence="9">Helicase ATP-binding domain-containing protein</fullName>
    </recommendedName>
</protein>
<feature type="domain" description="Helicase ATP-binding" evidence="9">
    <location>
        <begin position="119"/>
        <end position="272"/>
    </location>
</feature>
<dbReference type="GO" id="GO:0036297">
    <property type="term" value="P:interstrand cross-link repair"/>
    <property type="evidence" value="ECO:0007669"/>
    <property type="project" value="TreeGrafter"/>
</dbReference>
<dbReference type="Pfam" id="PF00270">
    <property type="entry name" value="DEAD"/>
    <property type="match status" value="1"/>
</dbReference>
<dbReference type="GO" id="GO:0043138">
    <property type="term" value="F:3'-5' DNA helicase activity"/>
    <property type="evidence" value="ECO:0007669"/>
    <property type="project" value="TreeGrafter"/>
</dbReference>
<dbReference type="GO" id="GO:0045003">
    <property type="term" value="P:double-strand break repair via synthesis-dependent strand annealing"/>
    <property type="evidence" value="ECO:0007669"/>
    <property type="project" value="TreeGrafter"/>
</dbReference>
<evidence type="ECO:0000256" key="8">
    <source>
        <dbReference type="SAM" id="MobiDB-lite"/>
    </source>
</evidence>
<dbReference type="SUPFAM" id="SSF52540">
    <property type="entry name" value="P-loop containing nucleoside triphosphate hydrolases"/>
    <property type="match status" value="1"/>
</dbReference>
<accession>S4REK3</accession>
<proteinExistence type="inferred from homology"/>
<evidence type="ECO:0000256" key="4">
    <source>
        <dbReference type="ARBA" id="ARBA00022801"/>
    </source>
</evidence>
<evidence type="ECO:0000256" key="2">
    <source>
        <dbReference type="ARBA" id="ARBA00009889"/>
    </source>
</evidence>
<sequence length="272" mass="29707">MSGRNSKQKTLFQSWGGRLGSADGAVGTSSSSQGRSSSVKPWTSKRGAGVRQQVDFGGYVGDNDDDDVLMVAAAEVEAASGRDAKGHQEVEHLPGFDVSSGDIWIYPTNFPVREYQYSIVQTTLFNNTMVCLPTGLGKTFIAAVVMYNFYRWYPSGKILFMAPTKPLVAQQMETCHNVIGISQEHMAEMTGSTMASDRQAIWAKKRLFFLTPHVMKNDLCSEACPAAAVKCLVVDEAHKAMGNYSYCQVVKQLVGYSRQFRVLALSATPGSD</sequence>
<organism evidence="10">
    <name type="scientific">Petromyzon marinus</name>
    <name type="common">Sea lamprey</name>
    <dbReference type="NCBI Taxonomy" id="7757"/>
    <lineage>
        <taxon>Eukaryota</taxon>
        <taxon>Metazoa</taxon>
        <taxon>Chordata</taxon>
        <taxon>Craniata</taxon>
        <taxon>Vertebrata</taxon>
        <taxon>Cyclostomata</taxon>
        <taxon>Hyperoartia</taxon>
        <taxon>Petromyzontiformes</taxon>
        <taxon>Petromyzontidae</taxon>
        <taxon>Petromyzon</taxon>
    </lineage>
</organism>
<dbReference type="PROSITE" id="PS51192">
    <property type="entry name" value="HELICASE_ATP_BIND_1"/>
    <property type="match status" value="1"/>
</dbReference>
<dbReference type="InterPro" id="IPR027417">
    <property type="entry name" value="P-loop_NTPase"/>
</dbReference>
<dbReference type="Gene3D" id="3.40.50.300">
    <property type="entry name" value="P-loop containing nucleotide triphosphate hydrolases"/>
    <property type="match status" value="1"/>
</dbReference>
<evidence type="ECO:0000259" key="9">
    <source>
        <dbReference type="PROSITE" id="PS51192"/>
    </source>
</evidence>
<evidence type="ECO:0000256" key="1">
    <source>
        <dbReference type="ARBA" id="ARBA00004123"/>
    </source>
</evidence>
<keyword evidence="4" id="KW-0378">Hydrolase</keyword>
<dbReference type="GO" id="GO:0005524">
    <property type="term" value="F:ATP binding"/>
    <property type="evidence" value="ECO:0007669"/>
    <property type="project" value="UniProtKB-KW"/>
</dbReference>
<dbReference type="GO" id="GO:0016787">
    <property type="term" value="F:hydrolase activity"/>
    <property type="evidence" value="ECO:0007669"/>
    <property type="project" value="UniProtKB-KW"/>
</dbReference>
<dbReference type="PANTHER" id="PTHR14025">
    <property type="entry name" value="FANCONI ANEMIA GROUP M FANCM FAMILY MEMBER"/>
    <property type="match status" value="1"/>
</dbReference>
<dbReference type="GO" id="GO:0009378">
    <property type="term" value="F:four-way junction helicase activity"/>
    <property type="evidence" value="ECO:0007669"/>
    <property type="project" value="TreeGrafter"/>
</dbReference>
<evidence type="ECO:0000256" key="3">
    <source>
        <dbReference type="ARBA" id="ARBA00022741"/>
    </source>
</evidence>
<dbReference type="OMA" id="AGDIWIY"/>
<dbReference type="HOGENOM" id="CLU_063058_0_0_1"/>
<name>S4REK3_PETMA</name>
<keyword evidence="3" id="KW-0547">Nucleotide-binding</keyword>
<comment type="similarity">
    <text evidence="2">Belongs to the DEAD box helicase family. DEAH subfamily. FANCM sub-subfamily.</text>
</comment>
<dbReference type="InterPro" id="IPR044749">
    <property type="entry name" value="FANCM_DEXDc"/>
</dbReference>
<feature type="compositionally biased region" description="Polar residues" evidence="8">
    <location>
        <begin position="1"/>
        <end position="13"/>
    </location>
</feature>
<dbReference type="GeneTree" id="ENSGT00940000156480"/>
<dbReference type="InterPro" id="IPR011545">
    <property type="entry name" value="DEAD/DEAH_box_helicase_dom"/>
</dbReference>
<dbReference type="SMART" id="SM00487">
    <property type="entry name" value="DEXDc"/>
    <property type="match status" value="1"/>
</dbReference>
<dbReference type="GO" id="GO:0000400">
    <property type="term" value="F:four-way junction DNA binding"/>
    <property type="evidence" value="ECO:0007669"/>
    <property type="project" value="TreeGrafter"/>
</dbReference>
<feature type="compositionally biased region" description="Low complexity" evidence="8">
    <location>
        <begin position="29"/>
        <end position="38"/>
    </location>
</feature>
<dbReference type="InterPro" id="IPR014001">
    <property type="entry name" value="Helicase_ATP-bd"/>
</dbReference>
<keyword evidence="7" id="KW-0539">Nucleus</keyword>
<evidence type="ECO:0000256" key="5">
    <source>
        <dbReference type="ARBA" id="ARBA00022806"/>
    </source>
</evidence>
<comment type="subcellular location">
    <subcellularLocation>
        <location evidence="1">Nucleus</location>
    </subcellularLocation>
</comment>
<evidence type="ECO:0000256" key="6">
    <source>
        <dbReference type="ARBA" id="ARBA00022840"/>
    </source>
</evidence>
<keyword evidence="6" id="KW-0067">ATP-binding</keyword>
<dbReference type="FunFam" id="3.40.50.300:FF:000861">
    <property type="entry name" value="Fanconi anemia, complementation group M"/>
    <property type="match status" value="1"/>
</dbReference>
<dbReference type="GO" id="GO:0005634">
    <property type="term" value="C:nucleus"/>
    <property type="evidence" value="ECO:0007669"/>
    <property type="project" value="UniProtKB-SubCell"/>
</dbReference>
<reference evidence="10" key="1">
    <citation type="submission" date="2025-08" db="UniProtKB">
        <authorList>
            <consortium name="Ensembl"/>
        </authorList>
    </citation>
    <scope>IDENTIFICATION</scope>
</reference>
<dbReference type="CDD" id="cd18033">
    <property type="entry name" value="DEXDc_FANCM"/>
    <property type="match status" value="1"/>
</dbReference>
<dbReference type="STRING" id="7757.ENSPMAP00000003635"/>
<evidence type="ECO:0000313" key="10">
    <source>
        <dbReference type="Ensembl" id="ENSPMAP00000003635.1"/>
    </source>
</evidence>
<reference evidence="10" key="2">
    <citation type="submission" date="2025-09" db="UniProtKB">
        <authorList>
            <consortium name="Ensembl"/>
        </authorList>
    </citation>
    <scope>IDENTIFICATION</scope>
</reference>
<evidence type="ECO:0000256" key="7">
    <source>
        <dbReference type="ARBA" id="ARBA00023242"/>
    </source>
</evidence>
<feature type="region of interest" description="Disordered" evidence="8">
    <location>
        <begin position="1"/>
        <end position="46"/>
    </location>
</feature>
<dbReference type="Ensembl" id="ENSPMAT00000003651.1">
    <property type="protein sequence ID" value="ENSPMAP00000003635.1"/>
    <property type="gene ID" value="ENSPMAG00000003340.1"/>
</dbReference>
<dbReference type="PANTHER" id="PTHR14025:SF20">
    <property type="entry name" value="FANCONI ANEMIA GROUP M PROTEIN"/>
    <property type="match status" value="1"/>
</dbReference>
<keyword evidence="5" id="KW-0347">Helicase</keyword>